<evidence type="ECO:0000313" key="2">
    <source>
        <dbReference type="EMBL" id="WFC99298.1"/>
    </source>
</evidence>
<gene>
    <name evidence="2" type="ORF">MYAM1_002042</name>
</gene>
<feature type="compositionally biased region" description="Basic and acidic residues" evidence="1">
    <location>
        <begin position="330"/>
        <end position="341"/>
    </location>
</feature>
<accession>A0AAJ6CHY7</accession>
<dbReference type="AlphaFoldDB" id="A0AAJ6CHY7"/>
<evidence type="ECO:0000313" key="3">
    <source>
        <dbReference type="Proteomes" id="UP001219567"/>
    </source>
</evidence>
<feature type="region of interest" description="Disordered" evidence="1">
    <location>
        <begin position="304"/>
        <end position="341"/>
    </location>
</feature>
<reference evidence="2 3" key="1">
    <citation type="submission" date="2023-03" db="EMBL/GenBank/DDBJ databases">
        <title>Mating type loci evolution in Malassezia.</title>
        <authorList>
            <person name="Coelho M.A."/>
        </authorList>
    </citation>
    <scope>NUCLEOTIDE SEQUENCE [LARGE SCALE GENOMIC DNA]</scope>
    <source>
        <strain evidence="2 3">CBS 9725</strain>
    </source>
</reference>
<name>A0AAJ6CHY7_9BASI</name>
<proteinExistence type="predicted"/>
<sequence>MPKRLCSIFAKYLGPYTEHPSRLADQILFYTSIENPVSQTTIVRQVALANALIDFANRQYKQQYPETKDQRNRRVAVNSSSKRWISVEQQTYLPWIVTEWVQQQLQNAWDLWQLQHGDTDLFLDNHGRERLEAELEKFFSKWVWQWDIEHQLASPLHASRPPPARVGIVNETRKHTETCADVSETALQNCVKQFRTETKSKANSPIATILLHDDKLLWPQSDSQDTLSCSLSACDRHDIAMFVLANLVGLDRAREEEKNAWANRRITDRPKDTSLFSTGQGAMSSFFSGTSAWMGLDRIMPFSSNQNNASAQSAARRETLPNHRNNSSNDRTDTHIPIDLPHTEISDLLDTSMETDAKDSPDDSFSAESQISTANFQQSIESKVENDLVVITDPSALPMSFTAEDQQQTNSFPTDAPFQTLHQRLSQALAMGSERSSSPTSSRAPGMSNKEGNFDSITKSNAAAKRTSISSIVHEETGDSTEVFNENFTSPATDPSSRNTNTSSLTPSKPFVALPASRATWYESSSKLPTPSQQSFHDPALDGWGNEEPVQFRDAEIFLHSNDAQPTHVAYTTRKLLTVIHVWQDQHEPRDQWLAPSWDFLRRTQRVINDALLRARTEPLEFLHVNDREMISLNQLSFLNDNANVLRAGVEAQLLAAERMIHRHHIKETLAREEHGAFWVAARSAAHPDTSATSRTFLVLHGDEQRRYGITECDQQMRRLAAQHSTFNL</sequence>
<feature type="region of interest" description="Disordered" evidence="1">
    <location>
        <begin position="429"/>
        <end position="454"/>
    </location>
</feature>
<feature type="compositionally biased region" description="Low complexity" evidence="1">
    <location>
        <begin position="304"/>
        <end position="314"/>
    </location>
</feature>
<feature type="compositionally biased region" description="Polar residues" evidence="1">
    <location>
        <begin position="480"/>
        <end position="507"/>
    </location>
</feature>
<keyword evidence="3" id="KW-1185">Reference proteome</keyword>
<protein>
    <submittedName>
        <fullName evidence="2">Uncharacterized protein</fullName>
    </submittedName>
</protein>
<evidence type="ECO:0000256" key="1">
    <source>
        <dbReference type="SAM" id="MobiDB-lite"/>
    </source>
</evidence>
<dbReference type="Proteomes" id="UP001219567">
    <property type="component" value="Chromosome 2"/>
</dbReference>
<organism evidence="2 3">
    <name type="scientific">Malassezia yamatoensis</name>
    <dbReference type="NCBI Taxonomy" id="253288"/>
    <lineage>
        <taxon>Eukaryota</taxon>
        <taxon>Fungi</taxon>
        <taxon>Dikarya</taxon>
        <taxon>Basidiomycota</taxon>
        <taxon>Ustilaginomycotina</taxon>
        <taxon>Malasseziomycetes</taxon>
        <taxon>Malasseziales</taxon>
        <taxon>Malasseziaceae</taxon>
        <taxon>Malassezia</taxon>
    </lineage>
</organism>
<feature type="compositionally biased region" description="Low complexity" evidence="1">
    <location>
        <begin position="431"/>
        <end position="448"/>
    </location>
</feature>
<dbReference type="EMBL" id="CP119944">
    <property type="protein sequence ID" value="WFC99298.1"/>
    <property type="molecule type" value="Genomic_DNA"/>
</dbReference>
<feature type="region of interest" description="Disordered" evidence="1">
    <location>
        <begin position="477"/>
        <end position="510"/>
    </location>
</feature>